<name>A0A7J7L6T6_9MAGN</name>
<evidence type="ECO:0000313" key="3">
    <source>
        <dbReference type="Proteomes" id="UP000541444"/>
    </source>
</evidence>
<dbReference type="EMBL" id="JACGCM010002602">
    <property type="protein sequence ID" value="KAF6138303.1"/>
    <property type="molecule type" value="Genomic_DNA"/>
</dbReference>
<feature type="region of interest" description="Disordered" evidence="1">
    <location>
        <begin position="78"/>
        <end position="99"/>
    </location>
</feature>
<evidence type="ECO:0000256" key="1">
    <source>
        <dbReference type="SAM" id="MobiDB-lite"/>
    </source>
</evidence>
<dbReference type="OrthoDB" id="1923556at2759"/>
<dbReference type="Proteomes" id="UP000541444">
    <property type="component" value="Unassembled WGS sequence"/>
</dbReference>
<comment type="caution">
    <text evidence="2">The sequence shown here is derived from an EMBL/GenBank/DDBJ whole genome shotgun (WGS) entry which is preliminary data.</text>
</comment>
<reference evidence="2 3" key="1">
    <citation type="journal article" date="2020" name="IScience">
        <title>Genome Sequencing of the Endangered Kingdonia uniflora (Circaeasteraceae, Ranunculales) Reveals Potential Mechanisms of Evolutionary Specialization.</title>
        <authorList>
            <person name="Sun Y."/>
            <person name="Deng T."/>
            <person name="Zhang A."/>
            <person name="Moore M.J."/>
            <person name="Landis J.B."/>
            <person name="Lin N."/>
            <person name="Zhang H."/>
            <person name="Zhang X."/>
            <person name="Huang J."/>
            <person name="Zhang X."/>
            <person name="Sun H."/>
            <person name="Wang H."/>
        </authorList>
    </citation>
    <scope>NUCLEOTIDE SEQUENCE [LARGE SCALE GENOMIC DNA]</scope>
    <source>
        <strain evidence="2">TB1705</strain>
        <tissue evidence="2">Leaf</tissue>
    </source>
</reference>
<organism evidence="2 3">
    <name type="scientific">Kingdonia uniflora</name>
    <dbReference type="NCBI Taxonomy" id="39325"/>
    <lineage>
        <taxon>Eukaryota</taxon>
        <taxon>Viridiplantae</taxon>
        <taxon>Streptophyta</taxon>
        <taxon>Embryophyta</taxon>
        <taxon>Tracheophyta</taxon>
        <taxon>Spermatophyta</taxon>
        <taxon>Magnoliopsida</taxon>
        <taxon>Ranunculales</taxon>
        <taxon>Circaeasteraceae</taxon>
        <taxon>Kingdonia</taxon>
    </lineage>
</organism>
<protein>
    <recommendedName>
        <fullName evidence="4">40S ribosomal protein SA</fullName>
    </recommendedName>
</protein>
<accession>A0A7J7L6T6</accession>
<proteinExistence type="predicted"/>
<dbReference type="AlphaFoldDB" id="A0A7J7L6T6"/>
<evidence type="ECO:0000313" key="2">
    <source>
        <dbReference type="EMBL" id="KAF6138303.1"/>
    </source>
</evidence>
<sequence>GFPPLVFYELKSLRADLGLAICPDRVGIRPAPFGEDFGWLYRVDLFFYREPEETKEPGEGDIVAAEYGGITDCQTPAAGDQWSSEVAAGNWDSEAPPPITAVSVANKPEWTAADHAPVAGEWDTAAPVVAAAVTEVAPSTSWD</sequence>
<evidence type="ECO:0008006" key="4">
    <source>
        <dbReference type="Google" id="ProtNLM"/>
    </source>
</evidence>
<gene>
    <name evidence="2" type="ORF">GIB67_001453</name>
</gene>
<keyword evidence="3" id="KW-1185">Reference proteome</keyword>
<feature type="non-terminal residue" evidence="2">
    <location>
        <position position="1"/>
    </location>
</feature>